<evidence type="ECO:0008006" key="3">
    <source>
        <dbReference type="Google" id="ProtNLM"/>
    </source>
</evidence>
<sequence length="100" mass="11471">MKDFIIDDDLLIINDALGFGDFAIQEADQQNIEHLLLSQKGSYKEFPILGVGIKKYINSPDATSRLRLENEIDKQLSYDNFYVKTLDVNDLQNIKIDGNY</sequence>
<comment type="caution">
    <text evidence="1">The sequence shown here is derived from an EMBL/GenBank/DDBJ whole genome shotgun (WGS) entry which is preliminary data.</text>
</comment>
<dbReference type="AlphaFoldDB" id="A0A502F057"/>
<dbReference type="OrthoDB" id="799440at2"/>
<evidence type="ECO:0000313" key="2">
    <source>
        <dbReference type="Proteomes" id="UP000319700"/>
    </source>
</evidence>
<organism evidence="1 2">
    <name type="scientific">Flavobacterium pectinovorum</name>
    <dbReference type="NCBI Taxonomy" id="29533"/>
    <lineage>
        <taxon>Bacteria</taxon>
        <taxon>Pseudomonadati</taxon>
        <taxon>Bacteroidota</taxon>
        <taxon>Flavobacteriia</taxon>
        <taxon>Flavobacteriales</taxon>
        <taxon>Flavobacteriaceae</taxon>
        <taxon>Flavobacterium</taxon>
    </lineage>
</organism>
<gene>
    <name evidence="1" type="ORF">EAH81_06640</name>
</gene>
<protein>
    <recommendedName>
        <fullName evidence="3">Oxidase</fullName>
    </recommendedName>
</protein>
<proteinExistence type="predicted"/>
<dbReference type="Proteomes" id="UP000319700">
    <property type="component" value="Unassembled WGS sequence"/>
</dbReference>
<accession>A0A502F057</accession>
<dbReference type="RefSeq" id="WP_140505086.1">
    <property type="nucleotide sequence ID" value="NZ_RCZH01000004.1"/>
</dbReference>
<reference evidence="1 2" key="1">
    <citation type="journal article" date="2019" name="Environ. Microbiol.">
        <title>Species interactions and distinct microbial communities in high Arctic permafrost affected cryosols are associated with the CH4 and CO2 gas fluxes.</title>
        <authorList>
            <person name="Altshuler I."/>
            <person name="Hamel J."/>
            <person name="Turney S."/>
            <person name="Magnuson E."/>
            <person name="Levesque R."/>
            <person name="Greer C."/>
            <person name="Whyte L.G."/>
        </authorList>
    </citation>
    <scope>NUCLEOTIDE SEQUENCE [LARGE SCALE GENOMIC DNA]</scope>
    <source>
        <strain evidence="1 2">42</strain>
    </source>
</reference>
<keyword evidence="2" id="KW-1185">Reference proteome</keyword>
<evidence type="ECO:0000313" key="1">
    <source>
        <dbReference type="EMBL" id="TPG41996.1"/>
    </source>
</evidence>
<dbReference type="EMBL" id="RCZH01000004">
    <property type="protein sequence ID" value="TPG41996.1"/>
    <property type="molecule type" value="Genomic_DNA"/>
</dbReference>
<name>A0A502F057_9FLAO</name>